<dbReference type="EMBL" id="JAKXMK010000023">
    <property type="protein sequence ID" value="MCH6169075.1"/>
    <property type="molecule type" value="Genomic_DNA"/>
</dbReference>
<feature type="compositionally biased region" description="Gly residues" evidence="1">
    <location>
        <begin position="70"/>
        <end position="85"/>
    </location>
</feature>
<evidence type="ECO:0000256" key="2">
    <source>
        <dbReference type="SAM" id="Phobius"/>
    </source>
</evidence>
<gene>
    <name evidence="3" type="ORF">MMF94_25555</name>
</gene>
<organism evidence="3 4">
    <name type="scientific">Pseudonocardia alaniniphila</name>
    <dbReference type="NCBI Taxonomy" id="75291"/>
    <lineage>
        <taxon>Bacteria</taxon>
        <taxon>Bacillati</taxon>
        <taxon>Actinomycetota</taxon>
        <taxon>Actinomycetes</taxon>
        <taxon>Pseudonocardiales</taxon>
        <taxon>Pseudonocardiaceae</taxon>
        <taxon>Pseudonocardia</taxon>
    </lineage>
</organism>
<reference evidence="3 4" key="1">
    <citation type="submission" date="2022-03" db="EMBL/GenBank/DDBJ databases">
        <title>Pseudonocardia alaer sp. nov., a novel actinomycete isolated from reed forest soil.</title>
        <authorList>
            <person name="Wang L."/>
        </authorList>
    </citation>
    <scope>NUCLEOTIDE SEQUENCE [LARGE SCALE GENOMIC DNA]</scope>
    <source>
        <strain evidence="3 4">Y-16303</strain>
    </source>
</reference>
<keyword evidence="2" id="KW-0812">Transmembrane</keyword>
<accession>A0ABS9TKL7</accession>
<keyword evidence="2" id="KW-0472">Membrane</keyword>
<evidence type="ECO:0008006" key="5">
    <source>
        <dbReference type="Google" id="ProtNLM"/>
    </source>
</evidence>
<evidence type="ECO:0000313" key="3">
    <source>
        <dbReference type="EMBL" id="MCH6169075.1"/>
    </source>
</evidence>
<feature type="region of interest" description="Disordered" evidence="1">
    <location>
        <begin position="66"/>
        <end position="85"/>
    </location>
</feature>
<keyword evidence="2" id="KW-1133">Transmembrane helix</keyword>
<protein>
    <recommendedName>
        <fullName evidence="5">Secreted protein</fullName>
    </recommendedName>
</protein>
<sequence length="85" mass="8923">MDPIVGIGLTVLVLMVLLRVATMRGRYSARGRSARRRSPYYNPDFHAGSDRSGVLPGYDGGWHGGHHSSWGGGHHGGSGGGHGSV</sequence>
<evidence type="ECO:0000313" key="4">
    <source>
        <dbReference type="Proteomes" id="UP001299970"/>
    </source>
</evidence>
<keyword evidence="4" id="KW-1185">Reference proteome</keyword>
<proteinExistence type="predicted"/>
<dbReference type="Proteomes" id="UP001299970">
    <property type="component" value="Unassembled WGS sequence"/>
</dbReference>
<name>A0ABS9TKL7_9PSEU</name>
<evidence type="ECO:0000256" key="1">
    <source>
        <dbReference type="SAM" id="MobiDB-lite"/>
    </source>
</evidence>
<comment type="caution">
    <text evidence="3">The sequence shown here is derived from an EMBL/GenBank/DDBJ whole genome shotgun (WGS) entry which is preliminary data.</text>
</comment>
<feature type="transmembrane region" description="Helical" evidence="2">
    <location>
        <begin position="6"/>
        <end position="27"/>
    </location>
</feature>
<dbReference type="RefSeq" id="WP_241039712.1">
    <property type="nucleotide sequence ID" value="NZ_BAAAJF010000040.1"/>
</dbReference>